<keyword evidence="2" id="KW-1185">Reference proteome</keyword>
<name>A0ABT2ZGY8_9RHOB</name>
<protein>
    <recommendedName>
        <fullName evidence="3">HTH OST-type domain-containing protein</fullName>
    </recommendedName>
</protein>
<gene>
    <name evidence="1" type="ORF">OEW28_17285</name>
</gene>
<dbReference type="RefSeq" id="WP_263736051.1">
    <property type="nucleotide sequence ID" value="NZ_JAOWKY010000006.1"/>
</dbReference>
<dbReference type="Proteomes" id="UP001652542">
    <property type="component" value="Unassembled WGS sequence"/>
</dbReference>
<comment type="caution">
    <text evidence="1">The sequence shown here is derived from an EMBL/GenBank/DDBJ whole genome shotgun (WGS) entry which is preliminary data.</text>
</comment>
<sequence>MLQLQAYERQLKAIVAHSRFSFESRTLDTAQKERVAATARKTLGTLVGELLGSYLVADEIAAQAWAEDDAPEGEMWIEARFCFSLTAEDLARIEHGLRELVLLRNGLVHHFIDQHDVWSSDGCRAAQDVLVAAYDRIVLHYQELQTWAKSLDEGLRQHREFLGSQVSRDFIVYGIAPDGTVHWQVSGIVKALREAASELTVEGWTSVESAGRWIAERYPALLPAKYRCRSWRQVDHESGLFDLCYMDRGGQRAAWYRVKQVSGKAGNLPATS</sequence>
<evidence type="ECO:0000313" key="2">
    <source>
        <dbReference type="Proteomes" id="UP001652542"/>
    </source>
</evidence>
<evidence type="ECO:0000313" key="1">
    <source>
        <dbReference type="EMBL" id="MCV2870371.1"/>
    </source>
</evidence>
<organism evidence="1 2">
    <name type="scientific">Albidovulum marisflavi</name>
    <dbReference type="NCBI Taxonomy" id="2984159"/>
    <lineage>
        <taxon>Bacteria</taxon>
        <taxon>Pseudomonadati</taxon>
        <taxon>Pseudomonadota</taxon>
        <taxon>Alphaproteobacteria</taxon>
        <taxon>Rhodobacterales</taxon>
        <taxon>Paracoccaceae</taxon>
        <taxon>Albidovulum</taxon>
    </lineage>
</organism>
<accession>A0ABT2ZGY8</accession>
<reference evidence="1 2" key="1">
    <citation type="submission" date="2022-10" db="EMBL/GenBank/DDBJ databases">
        <title>Defluviimonas sp. nov., isolated from ocean surface water.</title>
        <authorList>
            <person name="He W."/>
            <person name="Wang L."/>
            <person name="Zhang D.-F."/>
        </authorList>
    </citation>
    <scope>NUCLEOTIDE SEQUENCE [LARGE SCALE GENOMIC DNA]</scope>
    <source>
        <strain evidence="1 2">WL0002</strain>
    </source>
</reference>
<proteinExistence type="predicted"/>
<evidence type="ECO:0008006" key="3">
    <source>
        <dbReference type="Google" id="ProtNLM"/>
    </source>
</evidence>
<dbReference type="EMBL" id="JAOWKY010000006">
    <property type="protein sequence ID" value="MCV2870371.1"/>
    <property type="molecule type" value="Genomic_DNA"/>
</dbReference>